<keyword evidence="2" id="KW-0378">Hydrolase</keyword>
<sequence length="160" mass="18880">MKYNKNYYLQQKVQFEDCDLQGIVHHPKLFCYLERARISALADEDIKYQDMLREEMGFVLSDINIRFSQPLKLGQSFWITTKVVGAYKNYLKLHQTISLDKITEDHMKAINPICYAKLRVCIVNTNDISPINESHTIFKKLDYNQSKNTLKDIMVKHPYL</sequence>
<evidence type="ECO:0000256" key="1">
    <source>
        <dbReference type="ARBA" id="ARBA00005953"/>
    </source>
</evidence>
<proteinExistence type="inferred from homology"/>
<dbReference type="GO" id="GO:0047617">
    <property type="term" value="F:fatty acyl-CoA hydrolase activity"/>
    <property type="evidence" value="ECO:0007669"/>
    <property type="project" value="TreeGrafter"/>
</dbReference>
<dbReference type="PIRSF" id="PIRSF003230">
    <property type="entry name" value="YbgC"/>
    <property type="match status" value="1"/>
</dbReference>
<reference evidence="3" key="1">
    <citation type="submission" date="2019-09" db="EMBL/GenBank/DDBJ databases">
        <authorList>
            <person name="Needham M D."/>
        </authorList>
    </citation>
    <scope>NUCLEOTIDE SEQUENCE</scope>
</reference>
<organism evidence="3">
    <name type="scientific">seawater metagenome</name>
    <dbReference type="NCBI Taxonomy" id="1561972"/>
    <lineage>
        <taxon>unclassified sequences</taxon>
        <taxon>metagenomes</taxon>
        <taxon>ecological metagenomes</taxon>
    </lineage>
</organism>
<dbReference type="AlphaFoldDB" id="A0A5E8CL73"/>
<dbReference type="PANTHER" id="PTHR31793:SF27">
    <property type="entry name" value="NOVEL THIOESTERASE SUPERFAMILY DOMAIN AND SAPOSIN A-TYPE DOMAIN CONTAINING PROTEIN (0610012H03RIK)"/>
    <property type="match status" value="1"/>
</dbReference>
<dbReference type="Pfam" id="PF13279">
    <property type="entry name" value="4HBT_2"/>
    <property type="match status" value="1"/>
</dbReference>
<dbReference type="EMBL" id="CABVLZ010000007">
    <property type="protein sequence ID" value="VVU95599.1"/>
    <property type="molecule type" value="Genomic_DNA"/>
</dbReference>
<evidence type="ECO:0000313" key="3">
    <source>
        <dbReference type="EMBL" id="VVU95599.1"/>
    </source>
</evidence>
<gene>
    <name evidence="3" type="ORF">CPAV1605_1351</name>
</gene>
<dbReference type="InterPro" id="IPR006684">
    <property type="entry name" value="YbgC/YbaW"/>
</dbReference>
<comment type="similarity">
    <text evidence="1">Belongs to the 4-hydroxybenzoyl-CoA thioesterase family.</text>
</comment>
<evidence type="ECO:0008006" key="4">
    <source>
        <dbReference type="Google" id="ProtNLM"/>
    </source>
</evidence>
<accession>A0A5E8CL73</accession>
<dbReference type="PANTHER" id="PTHR31793">
    <property type="entry name" value="4-HYDROXYBENZOYL-COA THIOESTERASE FAMILY MEMBER"/>
    <property type="match status" value="1"/>
</dbReference>
<dbReference type="InterPro" id="IPR029069">
    <property type="entry name" value="HotDog_dom_sf"/>
</dbReference>
<dbReference type="SUPFAM" id="SSF54637">
    <property type="entry name" value="Thioesterase/thiol ester dehydrase-isomerase"/>
    <property type="match status" value="1"/>
</dbReference>
<protein>
    <recommendedName>
        <fullName evidence="4">Thioesterase superfamily</fullName>
    </recommendedName>
</protein>
<evidence type="ECO:0000256" key="2">
    <source>
        <dbReference type="ARBA" id="ARBA00022801"/>
    </source>
</evidence>
<dbReference type="InterPro" id="IPR050563">
    <property type="entry name" value="4-hydroxybenzoyl-CoA_TE"/>
</dbReference>
<dbReference type="Gene3D" id="3.10.129.10">
    <property type="entry name" value="Hotdog Thioesterase"/>
    <property type="match status" value="1"/>
</dbReference>
<name>A0A5E8CL73_9ZZZZ</name>
<dbReference type="CDD" id="cd00586">
    <property type="entry name" value="4HBT"/>
    <property type="match status" value="1"/>
</dbReference>